<feature type="domain" description="HTH myb-type" evidence="9">
    <location>
        <begin position="45"/>
        <end position="100"/>
    </location>
</feature>
<dbReference type="PANTHER" id="PTHR45614:SF25">
    <property type="entry name" value="MYB PROTEIN"/>
    <property type="match status" value="1"/>
</dbReference>
<keyword evidence="11" id="KW-1185">Reference proteome</keyword>
<comment type="subcellular location">
    <subcellularLocation>
        <location evidence="1">Nucleus</location>
    </subcellularLocation>
</comment>
<keyword evidence="4" id="KW-0238">DNA-binding</keyword>
<evidence type="ECO:0000256" key="6">
    <source>
        <dbReference type="ARBA" id="ARBA00023242"/>
    </source>
</evidence>
<dbReference type="EMBL" id="OU503039">
    <property type="protein sequence ID" value="CAI9759712.1"/>
    <property type="molecule type" value="Genomic_DNA"/>
</dbReference>
<dbReference type="GO" id="GO:0000981">
    <property type="term" value="F:DNA-binding transcription factor activity, RNA polymerase II-specific"/>
    <property type="evidence" value="ECO:0007669"/>
    <property type="project" value="TreeGrafter"/>
</dbReference>
<dbReference type="InterPro" id="IPR017930">
    <property type="entry name" value="Myb_dom"/>
</dbReference>
<feature type="domain" description="Myb-like" evidence="8">
    <location>
        <begin position="45"/>
        <end position="96"/>
    </location>
</feature>
<evidence type="ECO:0000256" key="1">
    <source>
        <dbReference type="ARBA" id="ARBA00004123"/>
    </source>
</evidence>
<dbReference type="Pfam" id="PF00249">
    <property type="entry name" value="Myb_DNA-binding"/>
    <property type="match status" value="2"/>
</dbReference>
<evidence type="ECO:0000313" key="10">
    <source>
        <dbReference type="EMBL" id="CAI9759712.1"/>
    </source>
</evidence>
<dbReference type="InterPro" id="IPR001005">
    <property type="entry name" value="SANT/Myb"/>
</dbReference>
<dbReference type="SMART" id="SM00717">
    <property type="entry name" value="SANT"/>
    <property type="match status" value="2"/>
</dbReference>
<name>A0AAD1Z3H3_9LAMI</name>
<evidence type="ECO:0000259" key="8">
    <source>
        <dbReference type="PROSITE" id="PS50090"/>
    </source>
</evidence>
<accession>A0AAD1Z3H3</accession>
<keyword evidence="2" id="KW-0677">Repeat</keyword>
<dbReference type="SUPFAM" id="SSF46689">
    <property type="entry name" value="Homeodomain-like"/>
    <property type="match status" value="1"/>
</dbReference>
<evidence type="ECO:0000256" key="2">
    <source>
        <dbReference type="ARBA" id="ARBA00022737"/>
    </source>
</evidence>
<dbReference type="FunFam" id="1.10.10.60:FF:000060">
    <property type="entry name" value="MYB transcription factor"/>
    <property type="match status" value="1"/>
</dbReference>
<dbReference type="PROSITE" id="PS50090">
    <property type="entry name" value="MYB_LIKE"/>
    <property type="match status" value="2"/>
</dbReference>
<dbReference type="PROSITE" id="PS51294">
    <property type="entry name" value="HTH_MYB"/>
    <property type="match status" value="2"/>
</dbReference>
<keyword evidence="5" id="KW-0804">Transcription</keyword>
<feature type="region of interest" description="Disordered" evidence="7">
    <location>
        <begin position="33"/>
        <end position="52"/>
    </location>
</feature>
<proteinExistence type="predicted"/>
<dbReference type="InterPro" id="IPR050560">
    <property type="entry name" value="MYB_TF"/>
</dbReference>
<gene>
    <name evidence="10" type="ORF">FPE_LOCUS7142</name>
</gene>
<dbReference type="Gene3D" id="1.10.10.60">
    <property type="entry name" value="Homeodomain-like"/>
    <property type="match status" value="2"/>
</dbReference>
<evidence type="ECO:0000313" key="11">
    <source>
        <dbReference type="Proteomes" id="UP000834106"/>
    </source>
</evidence>
<feature type="domain" description="HTH myb-type" evidence="9">
    <location>
        <begin position="101"/>
        <end position="132"/>
    </location>
</feature>
<evidence type="ECO:0000256" key="7">
    <source>
        <dbReference type="SAM" id="MobiDB-lite"/>
    </source>
</evidence>
<dbReference type="GO" id="GO:0005634">
    <property type="term" value="C:nucleus"/>
    <property type="evidence" value="ECO:0007669"/>
    <property type="project" value="UniProtKB-SubCell"/>
</dbReference>
<sequence length="400" mass="43293">MEGEAEQQPNELVQLIDSAGHGFAVDVISVDDGGEERESTGGGGGMGRVRGPWSPEEDAILSRLVSKFGARNWSMIARGIPGRSGKSCRLRWCNQLDPSVKRKPFTDEEDRIIIAAHAVHGNKWASIAKLLPEETLSGGNMKSFKSSEVLDMGMVANQPRQFEDEVQATTNCCAPKQNLSSDSVTIDPSAEKNGPMVYFSAEEHCPVVYTSAEENNPVISRPVAKVGAFNVYNPSHVSAFSRTIPMQGPLIQASKPDFGICKFLEGARGETITPLHCGHGCCAASSGGSSVRSLLGPEFLEYEEISPFPSQELSAIAMDLNNIAWIRSGLENAGSLSESACHRRVPEGPSKSVNNFKQNNENDQCHFETPNSFTRVSKDVVSQQMTMPAFTLRAEVEGLS</sequence>
<evidence type="ECO:0000256" key="4">
    <source>
        <dbReference type="ARBA" id="ARBA00023125"/>
    </source>
</evidence>
<dbReference type="AlphaFoldDB" id="A0AAD1Z3H3"/>
<protein>
    <submittedName>
        <fullName evidence="10">Uncharacterized protein</fullName>
    </submittedName>
</protein>
<dbReference type="PANTHER" id="PTHR45614">
    <property type="entry name" value="MYB PROTEIN-RELATED"/>
    <property type="match status" value="1"/>
</dbReference>
<dbReference type="GO" id="GO:0000978">
    <property type="term" value="F:RNA polymerase II cis-regulatory region sequence-specific DNA binding"/>
    <property type="evidence" value="ECO:0007669"/>
    <property type="project" value="TreeGrafter"/>
</dbReference>
<organism evidence="10 11">
    <name type="scientific">Fraxinus pennsylvanica</name>
    <dbReference type="NCBI Taxonomy" id="56036"/>
    <lineage>
        <taxon>Eukaryota</taxon>
        <taxon>Viridiplantae</taxon>
        <taxon>Streptophyta</taxon>
        <taxon>Embryophyta</taxon>
        <taxon>Tracheophyta</taxon>
        <taxon>Spermatophyta</taxon>
        <taxon>Magnoliopsida</taxon>
        <taxon>eudicotyledons</taxon>
        <taxon>Gunneridae</taxon>
        <taxon>Pentapetalae</taxon>
        <taxon>asterids</taxon>
        <taxon>lamiids</taxon>
        <taxon>Lamiales</taxon>
        <taxon>Oleaceae</taxon>
        <taxon>Oleeae</taxon>
        <taxon>Fraxinus</taxon>
    </lineage>
</organism>
<evidence type="ECO:0000256" key="5">
    <source>
        <dbReference type="ARBA" id="ARBA00023163"/>
    </source>
</evidence>
<feature type="domain" description="Myb-like" evidence="8">
    <location>
        <begin position="97"/>
        <end position="135"/>
    </location>
</feature>
<evidence type="ECO:0000259" key="9">
    <source>
        <dbReference type="PROSITE" id="PS51294"/>
    </source>
</evidence>
<keyword evidence="3" id="KW-0805">Transcription regulation</keyword>
<dbReference type="InterPro" id="IPR009057">
    <property type="entry name" value="Homeodomain-like_sf"/>
</dbReference>
<dbReference type="CDD" id="cd00167">
    <property type="entry name" value="SANT"/>
    <property type="match status" value="2"/>
</dbReference>
<evidence type="ECO:0000256" key="3">
    <source>
        <dbReference type="ARBA" id="ARBA00023015"/>
    </source>
</evidence>
<dbReference type="Proteomes" id="UP000834106">
    <property type="component" value="Chromosome 4"/>
</dbReference>
<keyword evidence="6" id="KW-0539">Nucleus</keyword>
<reference evidence="10" key="1">
    <citation type="submission" date="2023-05" db="EMBL/GenBank/DDBJ databases">
        <authorList>
            <person name="Huff M."/>
        </authorList>
    </citation>
    <scope>NUCLEOTIDE SEQUENCE</scope>
</reference>